<feature type="domain" description="Heterokaryon incompatibility" evidence="1">
    <location>
        <begin position="26"/>
        <end position="162"/>
    </location>
</feature>
<sequence length="485" mass="55228">MTRPSHLRVIDCSSYNVILAPKDVQYAALSYQWGNKSSTFDLATNKKLPTLLPATIKDSIAATLSLGLQYLWVDAYCILQNDEEDFKNQIRQMDLIYQFASITIFAVTGTSSDSGLSGLSYTGSRFQADSMFRGFRLLTFSTKTTQSIQVSGWHSRAWTFQESFFSRRRLFFAEDQILFDCEEGTAAESHTHCRKGPILSKWHLDMSDLRIYVLIQEFSNRHLTFPADILNAFEGVLNSFRNQQPGFKTYWGIPMSLAYVHESSNCSANFLLGLSWGSIGQTGELYRRAGFPSWSWAGWIGPINYQLVYITSEIELEGCSEWKVDKESDDHSEKSWRETECNTSTHCQEMKTSQRLRISGPSLRVILRKVKYGASFGINVSLSLNQSSECRVCSLNLNGRFDELDMLHGSSDTDTRTCFAICLYSYNKLICHAGEKVLLLVSRRRSHWERVGICVAPFETKEEASSFEDQLRATPSFQTRDFCIQ</sequence>
<protein>
    <recommendedName>
        <fullName evidence="1">Heterokaryon incompatibility domain-containing protein</fullName>
    </recommendedName>
</protein>
<dbReference type="EMBL" id="CAJVRL010000043">
    <property type="protein sequence ID" value="CAG8951483.1"/>
    <property type="molecule type" value="Genomic_DNA"/>
</dbReference>
<proteinExistence type="predicted"/>
<name>A0A9N9KR33_9HELO</name>
<accession>A0A9N9KR33</accession>
<dbReference type="OrthoDB" id="5428863at2759"/>
<evidence type="ECO:0000259" key="1">
    <source>
        <dbReference type="Pfam" id="PF06985"/>
    </source>
</evidence>
<evidence type="ECO:0000313" key="2">
    <source>
        <dbReference type="EMBL" id="CAG8951483.1"/>
    </source>
</evidence>
<comment type="caution">
    <text evidence="2">The sequence shown here is derived from an EMBL/GenBank/DDBJ whole genome shotgun (WGS) entry which is preliminary data.</text>
</comment>
<dbReference type="PANTHER" id="PTHR33112:SF1">
    <property type="entry name" value="HETEROKARYON INCOMPATIBILITY DOMAIN-CONTAINING PROTEIN"/>
    <property type="match status" value="1"/>
</dbReference>
<dbReference type="AlphaFoldDB" id="A0A9N9KR33"/>
<organism evidence="2 3">
    <name type="scientific">Hymenoscyphus fraxineus</name>
    <dbReference type="NCBI Taxonomy" id="746836"/>
    <lineage>
        <taxon>Eukaryota</taxon>
        <taxon>Fungi</taxon>
        <taxon>Dikarya</taxon>
        <taxon>Ascomycota</taxon>
        <taxon>Pezizomycotina</taxon>
        <taxon>Leotiomycetes</taxon>
        <taxon>Helotiales</taxon>
        <taxon>Helotiaceae</taxon>
        <taxon>Hymenoscyphus</taxon>
    </lineage>
</organism>
<dbReference type="Proteomes" id="UP000696280">
    <property type="component" value="Unassembled WGS sequence"/>
</dbReference>
<dbReference type="InterPro" id="IPR010730">
    <property type="entry name" value="HET"/>
</dbReference>
<evidence type="ECO:0000313" key="3">
    <source>
        <dbReference type="Proteomes" id="UP000696280"/>
    </source>
</evidence>
<keyword evidence="3" id="KW-1185">Reference proteome</keyword>
<dbReference type="Pfam" id="PF06985">
    <property type="entry name" value="HET"/>
    <property type="match status" value="1"/>
</dbReference>
<dbReference type="PANTHER" id="PTHR33112">
    <property type="entry name" value="DOMAIN PROTEIN, PUTATIVE-RELATED"/>
    <property type="match status" value="1"/>
</dbReference>
<reference evidence="2" key="1">
    <citation type="submission" date="2021-07" db="EMBL/GenBank/DDBJ databases">
        <authorList>
            <person name="Durling M."/>
        </authorList>
    </citation>
    <scope>NUCLEOTIDE SEQUENCE</scope>
</reference>
<gene>
    <name evidence="2" type="ORF">HYFRA_00007399</name>
</gene>